<feature type="transmembrane region" description="Helical" evidence="1">
    <location>
        <begin position="109"/>
        <end position="133"/>
    </location>
</feature>
<reference evidence="3" key="1">
    <citation type="journal article" date="2005" name="Environ. Microbiol.">
        <title>Genetic and functional properties of uncultivated thermophilic crenarchaeotes from a subsurface gold mine as revealed by analysis of genome fragments.</title>
        <authorList>
            <person name="Nunoura T."/>
            <person name="Hirayama H."/>
            <person name="Takami H."/>
            <person name="Oida H."/>
            <person name="Nishi S."/>
            <person name="Shimamura S."/>
            <person name="Suzuki Y."/>
            <person name="Inagaki F."/>
            <person name="Takai K."/>
            <person name="Nealson K.H."/>
            <person name="Horikoshi K."/>
        </authorList>
    </citation>
    <scope>NUCLEOTIDE SEQUENCE</scope>
</reference>
<evidence type="ECO:0000313" key="3">
    <source>
        <dbReference type="EMBL" id="BAL54041.1"/>
    </source>
</evidence>
<keyword evidence="1" id="KW-0812">Transmembrane</keyword>
<keyword evidence="1" id="KW-0472">Membrane</keyword>
<name>H5SD05_9BACT</name>
<feature type="transmembrane region" description="Helical" evidence="1">
    <location>
        <begin position="7"/>
        <end position="29"/>
    </location>
</feature>
<dbReference type="SMART" id="SM00240">
    <property type="entry name" value="FHA"/>
    <property type="match status" value="1"/>
</dbReference>
<dbReference type="SUPFAM" id="SSF49879">
    <property type="entry name" value="SMAD/FHA domain"/>
    <property type="match status" value="1"/>
</dbReference>
<feature type="transmembrane region" description="Helical" evidence="1">
    <location>
        <begin position="79"/>
        <end position="103"/>
    </location>
</feature>
<feature type="transmembrane region" description="Helical" evidence="1">
    <location>
        <begin position="49"/>
        <end position="67"/>
    </location>
</feature>
<dbReference type="PROSITE" id="PS50006">
    <property type="entry name" value="FHA_DOMAIN"/>
    <property type="match status" value="1"/>
</dbReference>
<accession>H5SD05</accession>
<feature type="domain" description="FHA" evidence="2">
    <location>
        <begin position="230"/>
        <end position="280"/>
    </location>
</feature>
<dbReference type="Pfam" id="PF00498">
    <property type="entry name" value="FHA"/>
    <property type="match status" value="1"/>
</dbReference>
<dbReference type="CDD" id="cd00060">
    <property type="entry name" value="FHA"/>
    <property type="match status" value="1"/>
</dbReference>
<dbReference type="InterPro" id="IPR000253">
    <property type="entry name" value="FHA_dom"/>
</dbReference>
<reference evidence="3" key="2">
    <citation type="journal article" date="2012" name="PLoS ONE">
        <title>A Deeply Branching Thermophilic Bacterium with an Ancient Acetyl-CoA Pathway Dominates a Subsurface Ecosystem.</title>
        <authorList>
            <person name="Takami H."/>
            <person name="Noguchi H."/>
            <person name="Takaki Y."/>
            <person name="Uchiyama I."/>
            <person name="Toyoda A."/>
            <person name="Nishi S."/>
            <person name="Chee G.-J."/>
            <person name="Arai W."/>
            <person name="Nunoura T."/>
            <person name="Itoh T."/>
            <person name="Hattori M."/>
            <person name="Takai K."/>
        </authorList>
    </citation>
    <scope>NUCLEOTIDE SEQUENCE</scope>
</reference>
<evidence type="ECO:0000256" key="1">
    <source>
        <dbReference type="SAM" id="Phobius"/>
    </source>
</evidence>
<keyword evidence="1" id="KW-1133">Transmembrane helix</keyword>
<feature type="transmembrane region" description="Helical" evidence="1">
    <location>
        <begin position="186"/>
        <end position="206"/>
    </location>
</feature>
<protein>
    <recommendedName>
        <fullName evidence="2">FHA domain-containing protein</fullName>
    </recommendedName>
</protein>
<feature type="transmembrane region" description="Helical" evidence="1">
    <location>
        <begin position="145"/>
        <end position="166"/>
    </location>
</feature>
<organism evidence="3">
    <name type="scientific">uncultured Planctomycetota bacterium</name>
    <dbReference type="NCBI Taxonomy" id="120965"/>
    <lineage>
        <taxon>Bacteria</taxon>
        <taxon>Pseudomonadati</taxon>
        <taxon>Planctomycetota</taxon>
        <taxon>environmental samples</taxon>
    </lineage>
</organism>
<sequence>MSFRLYVYYMALGGAWAALVAWGVSWIVFGSAGQTDWWKLLLEASGKGSLLGAFLGALLGALDALSSSGGRVSAIAPRAGVGLLLGGLAGLVGGGIGQALAFITEYLRIVGWLVAGALIGLAISVWDLVMLLLARQKTQGALRKLRNGALGGVVGGVLGGLALLIIGQLLTPLLSRTQTPISPAAIGWTILGALIGLAIGLAQVILRDAWVIVESGFRPGRDILISKPVVTIGRAEGCDIGLYGAKGVEKNHARILMDGAEYFIEDCQTPGGTFVNEKRIAEKQRLQSGDRIRVGECVLLFRARARRRAVDSRSVAPTALG</sequence>
<dbReference type="EMBL" id="AP011676">
    <property type="protein sequence ID" value="BAL54041.1"/>
    <property type="molecule type" value="Genomic_DNA"/>
</dbReference>
<evidence type="ECO:0000259" key="2">
    <source>
        <dbReference type="PROSITE" id="PS50006"/>
    </source>
</evidence>
<dbReference type="Gene3D" id="2.60.200.20">
    <property type="match status" value="1"/>
</dbReference>
<dbReference type="InterPro" id="IPR008984">
    <property type="entry name" value="SMAD_FHA_dom_sf"/>
</dbReference>
<dbReference type="AlphaFoldDB" id="H5SD05"/>
<gene>
    <name evidence="3" type="ORF">HGMM_F12C05C24</name>
</gene>
<proteinExistence type="predicted"/>